<dbReference type="RefSeq" id="WP_269402246.1">
    <property type="nucleotide sequence ID" value="NZ_JAPWGW010000002.1"/>
</dbReference>
<accession>A0ABT4LUU7</accession>
<comment type="caution">
    <text evidence="2">The sequence shown here is derived from an EMBL/GenBank/DDBJ whole genome shotgun (WGS) entry which is preliminary data.</text>
</comment>
<dbReference type="Proteomes" id="UP001083770">
    <property type="component" value="Unassembled WGS sequence"/>
</dbReference>
<dbReference type="Gene3D" id="3.40.50.300">
    <property type="entry name" value="P-loop containing nucleotide triphosphate hydrolases"/>
    <property type="match status" value="1"/>
</dbReference>
<name>A0ABT4LUU7_9PROT</name>
<sequence length="247" mass="26345">MESAALDIPGVFRLGETRRKPDPGFPLNLGREGVHEICEASHGDMAAMTGFALAAARPPAGAVFWVRQFGLSREHGQLLHAGLETVARPPAGLLSVETRKTSDALWASEEAICSGAVGLVIAEIEGLDFTASRRLTLAASRHGIPLILLLPWRRDGSSAATARWRVTSRPSAPNAFDARAPGASRWQAVLEKSRQAPQMAGHVFNIELDHETLSLRVVSGLAAHAPSPRAAPADIDIRDAPPRQQTG</sequence>
<evidence type="ECO:0000256" key="1">
    <source>
        <dbReference type="SAM" id="MobiDB-lite"/>
    </source>
</evidence>
<proteinExistence type="predicted"/>
<gene>
    <name evidence="2" type="ORF">O4G74_08685</name>
</gene>
<keyword evidence="3" id="KW-1185">Reference proteome</keyword>
<reference evidence="2" key="1">
    <citation type="submission" date="2022-12" db="EMBL/GenBank/DDBJ databases">
        <title>Bacterial isolates from different developmental stages of Nematostella vectensis.</title>
        <authorList>
            <person name="Fraune S."/>
        </authorList>
    </citation>
    <scope>NUCLEOTIDE SEQUENCE</scope>
    <source>
        <strain evidence="2">G21632-S1</strain>
    </source>
</reference>
<evidence type="ECO:0000313" key="2">
    <source>
        <dbReference type="EMBL" id="MCZ4298131.1"/>
    </source>
</evidence>
<dbReference type="EMBL" id="JAPWGW010000002">
    <property type="protein sequence ID" value="MCZ4298131.1"/>
    <property type="molecule type" value="Genomic_DNA"/>
</dbReference>
<dbReference type="InterPro" id="IPR027417">
    <property type="entry name" value="P-loop_NTPase"/>
</dbReference>
<evidence type="ECO:0008006" key="4">
    <source>
        <dbReference type="Google" id="ProtNLM"/>
    </source>
</evidence>
<feature type="region of interest" description="Disordered" evidence="1">
    <location>
        <begin position="226"/>
        <end position="247"/>
    </location>
</feature>
<evidence type="ECO:0000313" key="3">
    <source>
        <dbReference type="Proteomes" id="UP001083770"/>
    </source>
</evidence>
<protein>
    <recommendedName>
        <fullName evidence="4">Protein ImuA</fullName>
    </recommendedName>
</protein>
<organism evidence="2 3">
    <name type="scientific">Henriciella marina</name>
    <dbReference type="NCBI Taxonomy" id="453851"/>
    <lineage>
        <taxon>Bacteria</taxon>
        <taxon>Pseudomonadati</taxon>
        <taxon>Pseudomonadota</taxon>
        <taxon>Alphaproteobacteria</taxon>
        <taxon>Hyphomonadales</taxon>
        <taxon>Hyphomonadaceae</taxon>
        <taxon>Henriciella</taxon>
    </lineage>
</organism>
<dbReference type="SUPFAM" id="SSF52540">
    <property type="entry name" value="P-loop containing nucleoside triphosphate hydrolases"/>
    <property type="match status" value="1"/>
</dbReference>